<gene>
    <name evidence="1" type="ORF">LEA_01019</name>
</gene>
<proteinExistence type="predicted"/>
<feature type="non-terminal residue" evidence="1">
    <location>
        <position position="85"/>
    </location>
</feature>
<organism evidence="1">
    <name type="scientific">human gut metagenome</name>
    <dbReference type="NCBI Taxonomy" id="408170"/>
    <lineage>
        <taxon>unclassified sequences</taxon>
        <taxon>metagenomes</taxon>
        <taxon>organismal metagenomes</taxon>
    </lineage>
</organism>
<evidence type="ECO:0000313" key="1">
    <source>
        <dbReference type="EMBL" id="EKC80787.1"/>
    </source>
</evidence>
<dbReference type="EMBL" id="AJWY01000722">
    <property type="protein sequence ID" value="EKC80787.1"/>
    <property type="molecule type" value="Genomic_DNA"/>
</dbReference>
<accession>K1U6B9</accession>
<sequence length="85" mass="9563">MTDEEMYLDAMHRNITTEKIFGYVKQLSDPALEGRLAGSPGMAKAVDIVKGYFKEWKLIPRGENGSYIQLFPHPCVEIQPGSTMD</sequence>
<dbReference type="SUPFAM" id="SSF53187">
    <property type="entry name" value="Zn-dependent exopeptidases"/>
    <property type="match status" value="1"/>
</dbReference>
<comment type="caution">
    <text evidence="1">The sequence shown here is derived from an EMBL/GenBank/DDBJ whole genome shotgun (WGS) entry which is preliminary data.</text>
</comment>
<protein>
    <submittedName>
        <fullName evidence="1">Peptidase M28</fullName>
    </submittedName>
</protein>
<reference evidence="1" key="1">
    <citation type="journal article" date="2013" name="Environ. Microbiol.">
        <title>Microbiota from the distal guts of lean and obese adolescents exhibit partial functional redundancy besides clear differences in community structure.</title>
        <authorList>
            <person name="Ferrer M."/>
            <person name="Ruiz A."/>
            <person name="Lanza F."/>
            <person name="Haange S.B."/>
            <person name="Oberbach A."/>
            <person name="Till H."/>
            <person name="Bargiela R."/>
            <person name="Campoy C."/>
            <person name="Segura M.T."/>
            <person name="Richter M."/>
            <person name="von Bergen M."/>
            <person name="Seifert J."/>
            <person name="Suarez A."/>
        </authorList>
    </citation>
    <scope>NUCLEOTIDE SEQUENCE</scope>
</reference>
<dbReference type="AlphaFoldDB" id="K1U6B9"/>
<name>K1U6B9_9ZZZZ</name>